<keyword evidence="4 7" id="KW-1133">Transmembrane helix</keyword>
<organism evidence="8 9">
    <name type="scientific">Tortispora caseinolytica NRRL Y-17796</name>
    <dbReference type="NCBI Taxonomy" id="767744"/>
    <lineage>
        <taxon>Eukaryota</taxon>
        <taxon>Fungi</taxon>
        <taxon>Dikarya</taxon>
        <taxon>Ascomycota</taxon>
        <taxon>Saccharomycotina</taxon>
        <taxon>Trigonopsidomycetes</taxon>
        <taxon>Trigonopsidales</taxon>
        <taxon>Trigonopsidaceae</taxon>
        <taxon>Tortispora</taxon>
    </lineage>
</organism>
<keyword evidence="9" id="KW-1185">Reference proteome</keyword>
<evidence type="ECO:0000256" key="4">
    <source>
        <dbReference type="ARBA" id="ARBA00022989"/>
    </source>
</evidence>
<evidence type="ECO:0000256" key="7">
    <source>
        <dbReference type="SAM" id="Phobius"/>
    </source>
</evidence>
<evidence type="ECO:0000256" key="2">
    <source>
        <dbReference type="ARBA" id="ARBA00022448"/>
    </source>
</evidence>
<evidence type="ECO:0000313" key="8">
    <source>
        <dbReference type="EMBL" id="ODV89152.1"/>
    </source>
</evidence>
<evidence type="ECO:0000256" key="3">
    <source>
        <dbReference type="ARBA" id="ARBA00022692"/>
    </source>
</evidence>
<evidence type="ECO:0000256" key="1">
    <source>
        <dbReference type="ARBA" id="ARBA00004141"/>
    </source>
</evidence>
<reference evidence="9" key="1">
    <citation type="submission" date="2016-02" db="EMBL/GenBank/DDBJ databases">
        <title>Comparative genomics of biotechnologically important yeasts.</title>
        <authorList>
            <consortium name="DOE Joint Genome Institute"/>
            <person name="Riley R."/>
            <person name="Haridas S."/>
            <person name="Wolfe K.H."/>
            <person name="Lopes M.R."/>
            <person name="Hittinger C.T."/>
            <person name="Goker M."/>
            <person name="Salamov A."/>
            <person name="Wisecaver J."/>
            <person name="Long T.M."/>
            <person name="Aerts A.L."/>
            <person name="Barry K."/>
            <person name="Choi C."/>
            <person name="Clum A."/>
            <person name="Coughlan A.Y."/>
            <person name="Deshpande S."/>
            <person name="Douglass A.P."/>
            <person name="Hanson S.J."/>
            <person name="Klenk H.-P."/>
            <person name="Labutti K."/>
            <person name="Lapidus A."/>
            <person name="Lindquist E."/>
            <person name="Lipzen A."/>
            <person name="Meier-Kolthoff J.P."/>
            <person name="Ohm R.A."/>
            <person name="Otillar R.P."/>
            <person name="Pangilinan J."/>
            <person name="Peng Y."/>
            <person name="Rokas A."/>
            <person name="Rosa C.A."/>
            <person name="Scheuner C."/>
            <person name="Sibirny A.A."/>
            <person name="Slot J.C."/>
            <person name="Stielow J.B."/>
            <person name="Sun H."/>
            <person name="Kurtzman C.P."/>
            <person name="Blackwell M."/>
            <person name="Jeffries T.W."/>
            <person name="Grigoriev I.V."/>
        </authorList>
    </citation>
    <scope>NUCLEOTIDE SEQUENCE [LARGE SCALE GENOMIC DNA]</scope>
    <source>
        <strain evidence="9">NRRL Y-17796</strain>
    </source>
</reference>
<keyword evidence="3 7" id="KW-0812">Transmembrane</keyword>
<dbReference type="GO" id="GO:0005254">
    <property type="term" value="F:chloride channel activity"/>
    <property type="evidence" value="ECO:0007669"/>
    <property type="project" value="InterPro"/>
</dbReference>
<dbReference type="PANTHER" id="PTHR33281">
    <property type="entry name" value="UPF0187 PROTEIN YNEE"/>
    <property type="match status" value="1"/>
</dbReference>
<proteinExistence type="predicted"/>
<dbReference type="OrthoDB" id="1368at2759"/>
<dbReference type="InterPro" id="IPR044669">
    <property type="entry name" value="YneE/VCCN1/2-like"/>
</dbReference>
<dbReference type="GO" id="GO:0016020">
    <property type="term" value="C:membrane"/>
    <property type="evidence" value="ECO:0007669"/>
    <property type="project" value="UniProtKB-SubCell"/>
</dbReference>
<dbReference type="EMBL" id="KV453843">
    <property type="protein sequence ID" value="ODV89152.1"/>
    <property type="molecule type" value="Genomic_DNA"/>
</dbReference>
<comment type="subcellular location">
    <subcellularLocation>
        <location evidence="1">Membrane</location>
        <topology evidence="1">Multi-pass membrane protein</topology>
    </subcellularLocation>
</comment>
<evidence type="ECO:0000313" key="9">
    <source>
        <dbReference type="Proteomes" id="UP000095023"/>
    </source>
</evidence>
<dbReference type="Proteomes" id="UP000095023">
    <property type="component" value="Unassembled WGS sequence"/>
</dbReference>
<evidence type="ECO:0000256" key="5">
    <source>
        <dbReference type="ARBA" id="ARBA00023065"/>
    </source>
</evidence>
<dbReference type="PANTHER" id="PTHR33281:SF16">
    <property type="match status" value="1"/>
</dbReference>
<keyword evidence="2" id="KW-0813">Transport</keyword>
<accession>A0A1E4TBM2</accession>
<dbReference type="Pfam" id="PF25539">
    <property type="entry name" value="Bestrophin_2"/>
    <property type="match status" value="1"/>
</dbReference>
<evidence type="ECO:0000256" key="6">
    <source>
        <dbReference type="ARBA" id="ARBA00023136"/>
    </source>
</evidence>
<gene>
    <name evidence="8" type="ORF">CANCADRAFT_32496</name>
</gene>
<name>A0A1E4TBM2_9ASCO</name>
<feature type="transmembrane region" description="Helical" evidence="7">
    <location>
        <begin position="77"/>
        <end position="99"/>
    </location>
</feature>
<feature type="transmembrane region" description="Helical" evidence="7">
    <location>
        <begin position="293"/>
        <end position="311"/>
    </location>
</feature>
<keyword evidence="5" id="KW-0406">Ion transport</keyword>
<sequence length="370" mass="41878">MSGLFPTLSTKTIELEDPKASALQGPSAFSGPSSDNSNLDSADLVEAQLPVMGKRSKFETIGSHLTNYLPIKFHGSVYFMIFPPVFAYIVFTIIMTVINEKVRDISVSDAALSPLSMVVGLLLVFRNQSSYDRFYEGRKLVSLVVLKTRTLAMYIIHNSPQDQPLDEETINVLNAMIALPLVIKDTIRLTFDNDKDWVKYIPKDLFVLKNTSPPISLIHYIEKYLTKKSRQSAFGYDPSSLTFLNSALYEILNAYSGMLRIVTTPLPRCYSVHESHILTAYCCCLPFFFLSKYHYFTILFVFVVVLTYYSINGISSQLEDPFGNDFNDIKLSAIFGQLSRELQAWVVSRQHNYDLKYTSGYKSPESPESL</sequence>
<feature type="transmembrane region" description="Helical" evidence="7">
    <location>
        <begin position="105"/>
        <end position="125"/>
    </location>
</feature>
<dbReference type="AlphaFoldDB" id="A0A1E4TBM2"/>
<protein>
    <submittedName>
        <fullName evidence="8">Uncharacterized protein</fullName>
    </submittedName>
</protein>
<keyword evidence="6 7" id="KW-0472">Membrane</keyword>